<protein>
    <submittedName>
        <fullName evidence="1">Uncharacterized protein</fullName>
    </submittedName>
</protein>
<evidence type="ECO:0000313" key="2">
    <source>
        <dbReference type="Proteomes" id="UP000184499"/>
    </source>
</evidence>
<name>A0A1L9UT80_ASPBC</name>
<proteinExistence type="predicted"/>
<reference evidence="2" key="1">
    <citation type="journal article" date="2017" name="Genome Biol.">
        <title>Comparative genomics reveals high biological diversity and specific adaptations in the industrially and medically important fungal genus Aspergillus.</title>
        <authorList>
            <person name="de Vries R.P."/>
            <person name="Riley R."/>
            <person name="Wiebenga A."/>
            <person name="Aguilar-Osorio G."/>
            <person name="Amillis S."/>
            <person name="Uchima C.A."/>
            <person name="Anderluh G."/>
            <person name="Asadollahi M."/>
            <person name="Askin M."/>
            <person name="Barry K."/>
            <person name="Battaglia E."/>
            <person name="Bayram O."/>
            <person name="Benocci T."/>
            <person name="Braus-Stromeyer S.A."/>
            <person name="Caldana C."/>
            <person name="Canovas D."/>
            <person name="Cerqueira G.C."/>
            <person name="Chen F."/>
            <person name="Chen W."/>
            <person name="Choi C."/>
            <person name="Clum A."/>
            <person name="Dos Santos R.A."/>
            <person name="Damasio A.R."/>
            <person name="Diallinas G."/>
            <person name="Emri T."/>
            <person name="Fekete E."/>
            <person name="Flipphi M."/>
            <person name="Freyberg S."/>
            <person name="Gallo A."/>
            <person name="Gournas C."/>
            <person name="Habgood R."/>
            <person name="Hainaut M."/>
            <person name="Harispe M.L."/>
            <person name="Henrissat B."/>
            <person name="Hilden K.S."/>
            <person name="Hope R."/>
            <person name="Hossain A."/>
            <person name="Karabika E."/>
            <person name="Karaffa L."/>
            <person name="Karanyi Z."/>
            <person name="Krasevec N."/>
            <person name="Kuo A."/>
            <person name="Kusch H."/>
            <person name="LaButti K."/>
            <person name="Lagendijk E.L."/>
            <person name="Lapidus A."/>
            <person name="Levasseur A."/>
            <person name="Lindquist E."/>
            <person name="Lipzen A."/>
            <person name="Logrieco A.F."/>
            <person name="MacCabe A."/>
            <person name="Maekelae M.R."/>
            <person name="Malavazi I."/>
            <person name="Melin P."/>
            <person name="Meyer V."/>
            <person name="Mielnichuk N."/>
            <person name="Miskei M."/>
            <person name="Molnar A.P."/>
            <person name="Mule G."/>
            <person name="Ngan C.Y."/>
            <person name="Orejas M."/>
            <person name="Orosz E."/>
            <person name="Ouedraogo J.P."/>
            <person name="Overkamp K.M."/>
            <person name="Park H.-S."/>
            <person name="Perrone G."/>
            <person name="Piumi F."/>
            <person name="Punt P.J."/>
            <person name="Ram A.F."/>
            <person name="Ramon A."/>
            <person name="Rauscher S."/>
            <person name="Record E."/>
            <person name="Riano-Pachon D.M."/>
            <person name="Robert V."/>
            <person name="Roehrig J."/>
            <person name="Ruller R."/>
            <person name="Salamov A."/>
            <person name="Salih N.S."/>
            <person name="Samson R.A."/>
            <person name="Sandor E."/>
            <person name="Sanguinetti M."/>
            <person name="Schuetze T."/>
            <person name="Sepcic K."/>
            <person name="Shelest E."/>
            <person name="Sherlock G."/>
            <person name="Sophianopoulou V."/>
            <person name="Squina F.M."/>
            <person name="Sun H."/>
            <person name="Susca A."/>
            <person name="Todd R.B."/>
            <person name="Tsang A."/>
            <person name="Unkles S.E."/>
            <person name="van de Wiele N."/>
            <person name="van Rossen-Uffink D."/>
            <person name="Oliveira J.V."/>
            <person name="Vesth T.C."/>
            <person name="Visser J."/>
            <person name="Yu J.-H."/>
            <person name="Zhou M."/>
            <person name="Andersen M.R."/>
            <person name="Archer D.B."/>
            <person name="Baker S.E."/>
            <person name="Benoit I."/>
            <person name="Brakhage A.A."/>
            <person name="Braus G.H."/>
            <person name="Fischer R."/>
            <person name="Frisvad J.C."/>
            <person name="Goldman G.H."/>
            <person name="Houbraken J."/>
            <person name="Oakley B."/>
            <person name="Pocsi I."/>
            <person name="Scazzocchio C."/>
            <person name="Seiboth B."/>
            <person name="vanKuyk P.A."/>
            <person name="Wortman J."/>
            <person name="Dyer P.S."/>
            <person name="Grigoriev I.V."/>
        </authorList>
    </citation>
    <scope>NUCLEOTIDE SEQUENCE [LARGE SCALE GENOMIC DNA]</scope>
    <source>
        <strain evidence="2">CBS 101740 / IMI 381727 / IBT 21946</strain>
    </source>
</reference>
<gene>
    <name evidence="1" type="ORF">ASPBRDRAFT_73202</name>
</gene>
<organism evidence="1 2">
    <name type="scientific">Aspergillus brasiliensis (strain CBS 101740 / IMI 381727 / IBT 21946)</name>
    <dbReference type="NCBI Taxonomy" id="767769"/>
    <lineage>
        <taxon>Eukaryota</taxon>
        <taxon>Fungi</taxon>
        <taxon>Dikarya</taxon>
        <taxon>Ascomycota</taxon>
        <taxon>Pezizomycotina</taxon>
        <taxon>Eurotiomycetes</taxon>
        <taxon>Eurotiomycetidae</taxon>
        <taxon>Eurotiales</taxon>
        <taxon>Aspergillaceae</taxon>
        <taxon>Aspergillus</taxon>
        <taxon>Aspergillus subgen. Circumdati</taxon>
    </lineage>
</organism>
<keyword evidence="2" id="KW-1185">Reference proteome</keyword>
<dbReference type="AlphaFoldDB" id="A0A1L9UT80"/>
<dbReference type="GeneID" id="93581691"/>
<accession>A0A1L9UT80</accession>
<evidence type="ECO:0000313" key="1">
    <source>
        <dbReference type="EMBL" id="OJJ74963.1"/>
    </source>
</evidence>
<dbReference type="RefSeq" id="XP_067482211.1">
    <property type="nucleotide sequence ID" value="XM_067629204.1"/>
</dbReference>
<sequence length="171" mass="19007">MAGVLSRLLPDQPLLWCRQWLVSLISGSWLISPWVWPRFIVSTALLGVHCAMKWLSVIRWLIAERSVRCHGRQTISPMVTVSPEMSDNPRLSLEIDRIGITNCDHDLLCPEESRAIDGSPNSACLSREVFNSPWTTVLLILVVHATATMGDPTRAAGPWAEGLERESVPIA</sequence>
<dbReference type="VEuPathDB" id="FungiDB:ASPBRDRAFT_73202"/>
<dbReference type="EMBL" id="KV878681">
    <property type="protein sequence ID" value="OJJ74963.1"/>
    <property type="molecule type" value="Genomic_DNA"/>
</dbReference>
<dbReference type="Proteomes" id="UP000184499">
    <property type="component" value="Unassembled WGS sequence"/>
</dbReference>